<dbReference type="Gene3D" id="1.10.287.1060">
    <property type="entry name" value="ESAT-6-like"/>
    <property type="match status" value="1"/>
</dbReference>
<dbReference type="Proteomes" id="UP000807309">
    <property type="component" value="Unassembled WGS sequence"/>
</dbReference>
<reference evidence="1 2" key="1">
    <citation type="submission" date="2020-10" db="EMBL/GenBank/DDBJ databases">
        <title>Identification of Nocardia species via Next-generation sequencing and recognition of intraspecies genetic diversity.</title>
        <authorList>
            <person name="Li P."/>
            <person name="Li P."/>
            <person name="Lu B."/>
        </authorList>
    </citation>
    <scope>NUCLEOTIDE SEQUENCE [LARGE SCALE GENOMIC DNA]</scope>
    <source>
        <strain evidence="1 2">N-11</strain>
    </source>
</reference>
<protein>
    <submittedName>
        <fullName evidence="1">WXG100 family type VII secretion target</fullName>
    </submittedName>
</protein>
<dbReference type="EMBL" id="JADLRE010000013">
    <property type="protein sequence ID" value="MBF6227073.1"/>
    <property type="molecule type" value="Genomic_DNA"/>
</dbReference>
<evidence type="ECO:0000313" key="2">
    <source>
        <dbReference type="Proteomes" id="UP000807309"/>
    </source>
</evidence>
<accession>A0ABS0CC52</accession>
<dbReference type="InterPro" id="IPR036689">
    <property type="entry name" value="ESAT-6-like_sf"/>
</dbReference>
<dbReference type="SUPFAM" id="SSF140453">
    <property type="entry name" value="EsxAB dimer-like"/>
    <property type="match status" value="1"/>
</dbReference>
<proteinExistence type="predicted"/>
<dbReference type="InterPro" id="IPR010310">
    <property type="entry name" value="T7SS_ESAT-6-like"/>
</dbReference>
<comment type="caution">
    <text evidence="1">The sequence shown here is derived from an EMBL/GenBank/DDBJ whole genome shotgun (WGS) entry which is preliminary data.</text>
</comment>
<dbReference type="Pfam" id="PF06013">
    <property type="entry name" value="WXG100"/>
    <property type="match status" value="1"/>
</dbReference>
<dbReference type="RefSeq" id="WP_195034110.1">
    <property type="nucleotide sequence ID" value="NZ_JADLRE010000013.1"/>
</dbReference>
<organism evidence="1 2">
    <name type="scientific">Nocardia abscessus</name>
    <dbReference type="NCBI Taxonomy" id="120957"/>
    <lineage>
        <taxon>Bacteria</taxon>
        <taxon>Bacillati</taxon>
        <taxon>Actinomycetota</taxon>
        <taxon>Actinomycetes</taxon>
        <taxon>Mycobacteriales</taxon>
        <taxon>Nocardiaceae</taxon>
        <taxon>Nocardia</taxon>
    </lineage>
</organism>
<name>A0ABS0CC52_9NOCA</name>
<keyword evidence="2" id="KW-1185">Reference proteome</keyword>
<gene>
    <name evidence="1" type="ORF">IU470_18425</name>
</gene>
<sequence length="95" mass="9884">MPDEVRALGNYVYSIADALRTALDSAGRDVAALTSSGWVGAAANGFSEGWGEVESGGQQLFAALTAMAEKLGVTAETYAQRDQTAAGEFVRLDLP</sequence>
<evidence type="ECO:0000313" key="1">
    <source>
        <dbReference type="EMBL" id="MBF6227073.1"/>
    </source>
</evidence>